<reference evidence="8" key="1">
    <citation type="submission" date="2025-08" db="UniProtKB">
        <authorList>
            <consortium name="RefSeq"/>
        </authorList>
    </citation>
    <scope>IDENTIFICATION</scope>
    <source>
        <tissue evidence="8">Blood</tissue>
    </source>
</reference>
<dbReference type="RefSeq" id="XP_022446767.1">
    <property type="nucleotide sequence ID" value="XM_022591059.2"/>
</dbReference>
<keyword evidence="4 6" id="KW-0472">Membrane</keyword>
<evidence type="ECO:0000256" key="4">
    <source>
        <dbReference type="ARBA" id="ARBA00023136"/>
    </source>
</evidence>
<evidence type="ECO:0000256" key="5">
    <source>
        <dbReference type="SAM" id="MobiDB-lite"/>
    </source>
</evidence>
<dbReference type="GeneID" id="111183609"/>
<dbReference type="InterPro" id="IPR018499">
    <property type="entry name" value="Tetraspanin/Peripherin"/>
</dbReference>
<dbReference type="InterPro" id="IPR008952">
    <property type="entry name" value="Tetraspanin_EC2_sf"/>
</dbReference>
<feature type="transmembrane region" description="Helical" evidence="6">
    <location>
        <begin position="201"/>
        <end position="223"/>
    </location>
</feature>
<feature type="transmembrane region" description="Helical" evidence="6">
    <location>
        <begin position="57"/>
        <end position="78"/>
    </location>
</feature>
<feature type="region of interest" description="Disordered" evidence="5">
    <location>
        <begin position="310"/>
        <end position="338"/>
    </location>
</feature>
<dbReference type="SUPFAM" id="SSF48652">
    <property type="entry name" value="Tetraspanin"/>
    <property type="match status" value="1"/>
</dbReference>
<dbReference type="Proteomes" id="UP000248483">
    <property type="component" value="Unplaced"/>
</dbReference>
<dbReference type="KEGG" id="dle:111183609"/>
<dbReference type="CTD" id="10077"/>
<evidence type="ECO:0000313" key="7">
    <source>
        <dbReference type="Proteomes" id="UP000248483"/>
    </source>
</evidence>
<dbReference type="AlphaFoldDB" id="A0A2Y9PTX0"/>
<evidence type="ECO:0000256" key="1">
    <source>
        <dbReference type="ARBA" id="ARBA00004141"/>
    </source>
</evidence>
<protein>
    <submittedName>
        <fullName evidence="8">Tetraspanin-32 isoform X1</fullName>
    </submittedName>
</protein>
<feature type="transmembrane region" description="Helical" evidence="6">
    <location>
        <begin position="90"/>
        <end position="111"/>
    </location>
</feature>
<name>A0A2Y9PTX0_DELLE</name>
<gene>
    <name evidence="8" type="primary">TSPAN32</name>
</gene>
<dbReference type="SUPFAM" id="SSF103473">
    <property type="entry name" value="MFS general substrate transporter"/>
    <property type="match status" value="1"/>
</dbReference>
<evidence type="ECO:0000313" key="8">
    <source>
        <dbReference type="RefSeq" id="XP_022446767.1"/>
    </source>
</evidence>
<dbReference type="STRING" id="9749.A0A2Y9PTX0"/>
<organism evidence="7 8">
    <name type="scientific">Delphinapterus leucas</name>
    <name type="common">Beluga whale</name>
    <dbReference type="NCBI Taxonomy" id="9749"/>
    <lineage>
        <taxon>Eukaryota</taxon>
        <taxon>Metazoa</taxon>
        <taxon>Chordata</taxon>
        <taxon>Craniata</taxon>
        <taxon>Vertebrata</taxon>
        <taxon>Euteleostomi</taxon>
        <taxon>Mammalia</taxon>
        <taxon>Eutheria</taxon>
        <taxon>Laurasiatheria</taxon>
        <taxon>Artiodactyla</taxon>
        <taxon>Whippomorpha</taxon>
        <taxon>Cetacea</taxon>
        <taxon>Odontoceti</taxon>
        <taxon>Monodontidae</taxon>
        <taxon>Delphinapterus</taxon>
    </lineage>
</organism>
<evidence type="ECO:0000256" key="3">
    <source>
        <dbReference type="ARBA" id="ARBA00022989"/>
    </source>
</evidence>
<accession>A0A2Y9PTX0</accession>
<proteinExistence type="predicted"/>
<comment type="subcellular location">
    <subcellularLocation>
        <location evidence="1">Membrane</location>
        <topology evidence="1">Multi-pass membrane protein</topology>
    </subcellularLocation>
</comment>
<keyword evidence="7" id="KW-1185">Reference proteome</keyword>
<dbReference type="Gene3D" id="1.10.1450.10">
    <property type="entry name" value="Tetraspanin"/>
    <property type="match status" value="1"/>
</dbReference>
<keyword evidence="2 6" id="KW-0812">Transmembrane</keyword>
<dbReference type="Pfam" id="PF00335">
    <property type="entry name" value="Tetraspanin"/>
    <property type="match status" value="1"/>
</dbReference>
<dbReference type="InParanoid" id="A0A2Y9PTX0"/>
<dbReference type="InterPro" id="IPR036259">
    <property type="entry name" value="MFS_trans_sf"/>
</dbReference>
<sequence length="571" mass="61778">MGPWSRVRVAKCQMLVTSLFVLLLGLAVATAAVLTYFGPHFAVIGHASSQRTRYEALHLWAFSTGITLAALLTLGAVLSAAATVREAGGLMAGAFLCFALAFCVLVQVAFWRCHNPTQVEDAVLDAYDQVYEQAVKSSSGIWRQELVAIQDMFQCCGKSPPLGLPEGSQADLCRGQEAARQDCLQGIRNVLRMHRNIASTLISLGLASMVYVMPLSAFLWFAIRSGKYTLSPRARGCQPQEPHFYRRCREGPAPPHLSEAGAVGVQAVARVTLRCPRTPTRLHTGATETLRPWPARHPSQEGMSCFPPHGGGMGREGTPPDKQPPCKQTGDRAPFADSGNRLGGLQTQTGRHHQTGLPGPPVCRRQVIPRPHDHGSQFQIIISFYREVAGWSPVKILHCSAELDTAVTNGASGCRGVQVSAKGSVVWQLDHFGRIPAQVRRGAPCCPCPGSMVPACPMLVRLSLITGDTRYFHCKVVALDALVITRSPASILLLVVASVDRPCLNRLFHQVRQGGKFLIVGVGIEISPRLCGICLTTQICDCLQKEPSIITQRSSCGCISVKLYLYLTCGS</sequence>
<evidence type="ECO:0000256" key="6">
    <source>
        <dbReference type="SAM" id="Phobius"/>
    </source>
</evidence>
<keyword evidence="3 6" id="KW-1133">Transmembrane helix</keyword>
<dbReference type="GO" id="GO:0016020">
    <property type="term" value="C:membrane"/>
    <property type="evidence" value="ECO:0007669"/>
    <property type="project" value="UniProtKB-SubCell"/>
</dbReference>
<evidence type="ECO:0000256" key="2">
    <source>
        <dbReference type="ARBA" id="ARBA00022692"/>
    </source>
</evidence>